<keyword evidence="1" id="KW-0732">Signal</keyword>
<dbReference type="EMBL" id="SADV01000038">
    <property type="protein sequence ID" value="TQR27203.1"/>
    <property type="molecule type" value="Genomic_DNA"/>
</dbReference>
<reference evidence="2 3" key="1">
    <citation type="submission" date="2018-03" db="EMBL/GenBank/DDBJ databases">
        <title>Aerobic endospore-forming bacteria genome sequencing and assembly.</title>
        <authorList>
            <person name="Cavalcante D.A."/>
            <person name="Driks A."/>
            <person name="Putonti C."/>
            <person name="De-Souza M.T."/>
        </authorList>
    </citation>
    <scope>NUCLEOTIDE SEQUENCE [LARGE SCALE GENOMIC DNA]</scope>
    <source>
        <strain evidence="2 3">SDF0037</strain>
    </source>
</reference>
<protein>
    <submittedName>
        <fullName evidence="2">Uncharacterized protein</fullName>
    </submittedName>
</protein>
<evidence type="ECO:0000313" key="3">
    <source>
        <dbReference type="Proteomes" id="UP000317944"/>
    </source>
</evidence>
<dbReference type="OrthoDB" id="2935728at2"/>
<feature type="chain" id="PRO_5021745633" evidence="1">
    <location>
        <begin position="29"/>
        <end position="137"/>
    </location>
</feature>
<evidence type="ECO:0000313" key="2">
    <source>
        <dbReference type="EMBL" id="TQR27203.1"/>
    </source>
</evidence>
<proteinExistence type="predicted"/>
<evidence type="ECO:0000256" key="1">
    <source>
        <dbReference type="SAM" id="SignalP"/>
    </source>
</evidence>
<gene>
    <name evidence="2" type="ORF">C7Y47_23595</name>
</gene>
<dbReference type="RefSeq" id="WP_142510965.1">
    <property type="nucleotide sequence ID" value="NZ_SADV01000038.1"/>
</dbReference>
<accession>A0A544U7P3</accession>
<feature type="signal peptide" evidence="1">
    <location>
        <begin position="1"/>
        <end position="28"/>
    </location>
</feature>
<sequence>MKKIKIFTMLTVLLITSLGLFSVENAHAVSSGSQTKGGITAKVYTDKNSYKSNETIYATGEKTAAGGTVYYDIRIWKKTSNGWEQVGIEYGSTSGKTSQVKFKPGVGTYTVMFKIFTDSKMDNWVGDWETTEFKVTN</sequence>
<name>A0A544U7P3_LYSSH</name>
<dbReference type="Proteomes" id="UP000317944">
    <property type="component" value="Unassembled WGS sequence"/>
</dbReference>
<comment type="caution">
    <text evidence="2">The sequence shown here is derived from an EMBL/GenBank/DDBJ whole genome shotgun (WGS) entry which is preliminary data.</text>
</comment>
<organism evidence="2 3">
    <name type="scientific">Lysinibacillus sphaericus</name>
    <name type="common">Bacillus sphaericus</name>
    <dbReference type="NCBI Taxonomy" id="1421"/>
    <lineage>
        <taxon>Bacteria</taxon>
        <taxon>Bacillati</taxon>
        <taxon>Bacillota</taxon>
        <taxon>Bacilli</taxon>
        <taxon>Bacillales</taxon>
        <taxon>Bacillaceae</taxon>
        <taxon>Lysinibacillus</taxon>
    </lineage>
</organism>
<dbReference type="AlphaFoldDB" id="A0A544U7P3"/>